<feature type="transmembrane region" description="Helical" evidence="6">
    <location>
        <begin position="105"/>
        <end position="129"/>
    </location>
</feature>
<evidence type="ECO:0000259" key="7">
    <source>
        <dbReference type="Pfam" id="PF00892"/>
    </source>
</evidence>
<feature type="transmembrane region" description="Helical" evidence="6">
    <location>
        <begin position="81"/>
        <end position="99"/>
    </location>
</feature>
<feature type="transmembrane region" description="Helical" evidence="6">
    <location>
        <begin position="283"/>
        <end position="301"/>
    </location>
</feature>
<evidence type="ECO:0000256" key="2">
    <source>
        <dbReference type="ARBA" id="ARBA00007362"/>
    </source>
</evidence>
<keyword evidence="9" id="KW-1185">Reference proteome</keyword>
<feature type="transmembrane region" description="Helical" evidence="6">
    <location>
        <begin position="20"/>
        <end position="38"/>
    </location>
</feature>
<sequence>MHAPVEPQKAGTPQLLPSRILAQFAIVTLIWGSTWLVIRGQLGVVPPTWSVAYRFLIAGAVMAVACLVTGRSLKQPAKAHGFFLVMALFQFSLNFNFVYRAEAYVTSGLVAVAFALLVVPNAILSWLFLKQRVTLRFAWGSLLGIVGVGLMFWREFDSAGDGVAIGLSLTLLGVLAASIVNVMQATEMGRSLDIRAALAWAMLYGAAGNAIYAWVTVGPPVIAWTPTYIAGLFYLGIAASAVAFTIYFDMIRAIGPARAAYSSVVIPLVAMALSTIYEGYAWSAPALAGAALVCAGLYIALRARSR</sequence>
<comment type="caution">
    <text evidence="8">The sequence shown here is derived from an EMBL/GenBank/DDBJ whole genome shotgun (WGS) entry which is preliminary data.</text>
</comment>
<dbReference type="RefSeq" id="WP_380860488.1">
    <property type="nucleotide sequence ID" value="NZ_JBHRXV010000008.1"/>
</dbReference>
<organism evidence="8 9">
    <name type="scientific">Sphingoaurantiacus capsulatus</name>
    <dbReference type="NCBI Taxonomy" id="1771310"/>
    <lineage>
        <taxon>Bacteria</taxon>
        <taxon>Pseudomonadati</taxon>
        <taxon>Pseudomonadota</taxon>
        <taxon>Alphaproteobacteria</taxon>
        <taxon>Sphingomonadales</taxon>
        <taxon>Sphingosinicellaceae</taxon>
        <taxon>Sphingoaurantiacus</taxon>
    </lineage>
</organism>
<evidence type="ECO:0000256" key="5">
    <source>
        <dbReference type="ARBA" id="ARBA00023136"/>
    </source>
</evidence>
<evidence type="ECO:0000256" key="4">
    <source>
        <dbReference type="ARBA" id="ARBA00022989"/>
    </source>
</evidence>
<dbReference type="InterPro" id="IPR050638">
    <property type="entry name" value="AA-Vitamin_Transporters"/>
</dbReference>
<comment type="subcellular location">
    <subcellularLocation>
        <location evidence="1">Membrane</location>
        <topology evidence="1">Multi-pass membrane protein</topology>
    </subcellularLocation>
</comment>
<evidence type="ECO:0000313" key="9">
    <source>
        <dbReference type="Proteomes" id="UP001595615"/>
    </source>
</evidence>
<dbReference type="PANTHER" id="PTHR32322">
    <property type="entry name" value="INNER MEMBRANE TRANSPORTER"/>
    <property type="match status" value="1"/>
</dbReference>
<reference evidence="9" key="1">
    <citation type="journal article" date="2019" name="Int. J. Syst. Evol. Microbiol.">
        <title>The Global Catalogue of Microorganisms (GCM) 10K type strain sequencing project: providing services to taxonomists for standard genome sequencing and annotation.</title>
        <authorList>
            <consortium name="The Broad Institute Genomics Platform"/>
            <consortium name="The Broad Institute Genome Sequencing Center for Infectious Disease"/>
            <person name="Wu L."/>
            <person name="Ma J."/>
        </authorList>
    </citation>
    <scope>NUCLEOTIDE SEQUENCE [LARGE SCALE GENOMIC DNA]</scope>
    <source>
        <strain evidence="9">KCTC 42644</strain>
    </source>
</reference>
<dbReference type="Pfam" id="PF00892">
    <property type="entry name" value="EamA"/>
    <property type="match status" value="2"/>
</dbReference>
<dbReference type="InterPro" id="IPR037185">
    <property type="entry name" value="EmrE-like"/>
</dbReference>
<dbReference type="Proteomes" id="UP001595615">
    <property type="component" value="Unassembled WGS sequence"/>
</dbReference>
<feature type="domain" description="EamA" evidence="7">
    <location>
        <begin position="165"/>
        <end position="301"/>
    </location>
</feature>
<comment type="similarity">
    <text evidence="2">Belongs to the EamA transporter family.</text>
</comment>
<feature type="transmembrane region" description="Helical" evidence="6">
    <location>
        <begin position="165"/>
        <end position="184"/>
    </location>
</feature>
<keyword evidence="4 6" id="KW-1133">Transmembrane helix</keyword>
<keyword evidence="3 6" id="KW-0812">Transmembrane</keyword>
<accession>A0ABV7X9M5</accession>
<feature type="transmembrane region" description="Helical" evidence="6">
    <location>
        <begin position="227"/>
        <end position="247"/>
    </location>
</feature>
<evidence type="ECO:0000256" key="1">
    <source>
        <dbReference type="ARBA" id="ARBA00004141"/>
    </source>
</evidence>
<evidence type="ECO:0000313" key="8">
    <source>
        <dbReference type="EMBL" id="MFC3712831.1"/>
    </source>
</evidence>
<protein>
    <submittedName>
        <fullName evidence="8">DMT family transporter</fullName>
    </submittedName>
</protein>
<proteinExistence type="inferred from homology"/>
<keyword evidence="5 6" id="KW-0472">Membrane</keyword>
<evidence type="ECO:0000256" key="3">
    <source>
        <dbReference type="ARBA" id="ARBA00022692"/>
    </source>
</evidence>
<feature type="transmembrane region" description="Helical" evidence="6">
    <location>
        <begin position="136"/>
        <end position="153"/>
    </location>
</feature>
<feature type="transmembrane region" description="Helical" evidence="6">
    <location>
        <begin position="259"/>
        <end position="277"/>
    </location>
</feature>
<gene>
    <name evidence="8" type="ORF">ACFOMD_09635</name>
</gene>
<feature type="domain" description="EamA" evidence="7">
    <location>
        <begin position="24"/>
        <end position="152"/>
    </location>
</feature>
<dbReference type="InterPro" id="IPR000620">
    <property type="entry name" value="EamA_dom"/>
</dbReference>
<dbReference type="EMBL" id="JBHRXV010000008">
    <property type="protein sequence ID" value="MFC3712831.1"/>
    <property type="molecule type" value="Genomic_DNA"/>
</dbReference>
<feature type="transmembrane region" description="Helical" evidence="6">
    <location>
        <begin position="50"/>
        <end position="69"/>
    </location>
</feature>
<feature type="transmembrane region" description="Helical" evidence="6">
    <location>
        <begin position="196"/>
        <end position="215"/>
    </location>
</feature>
<dbReference type="SUPFAM" id="SSF103481">
    <property type="entry name" value="Multidrug resistance efflux transporter EmrE"/>
    <property type="match status" value="2"/>
</dbReference>
<dbReference type="PANTHER" id="PTHR32322:SF2">
    <property type="entry name" value="EAMA DOMAIN-CONTAINING PROTEIN"/>
    <property type="match status" value="1"/>
</dbReference>
<name>A0ABV7X9M5_9SPHN</name>
<evidence type="ECO:0000256" key="6">
    <source>
        <dbReference type="SAM" id="Phobius"/>
    </source>
</evidence>